<sequence length="105" mass="11629">MYANSSVGHYGFGTGSCNCNILISWFATFGNKIFEIVQFGFGLLVHNFLITDSCLTNRIPVYHPYTTVNHSLIVIVDKSIDNGLAHGFVHCEFGSLPVTRSPKLF</sequence>
<protein>
    <submittedName>
        <fullName evidence="1">Uncharacterized protein</fullName>
    </submittedName>
</protein>
<accession>A0A645B824</accession>
<organism evidence="1">
    <name type="scientific">bioreactor metagenome</name>
    <dbReference type="NCBI Taxonomy" id="1076179"/>
    <lineage>
        <taxon>unclassified sequences</taxon>
        <taxon>metagenomes</taxon>
        <taxon>ecological metagenomes</taxon>
    </lineage>
</organism>
<evidence type="ECO:0000313" key="1">
    <source>
        <dbReference type="EMBL" id="MPM59313.1"/>
    </source>
</evidence>
<reference evidence="1" key="1">
    <citation type="submission" date="2019-08" db="EMBL/GenBank/DDBJ databases">
        <authorList>
            <person name="Kucharzyk K."/>
            <person name="Murdoch R.W."/>
            <person name="Higgins S."/>
            <person name="Loffler F."/>
        </authorList>
    </citation>
    <scope>NUCLEOTIDE SEQUENCE</scope>
</reference>
<proteinExistence type="predicted"/>
<dbReference type="EMBL" id="VSSQ01017229">
    <property type="protein sequence ID" value="MPM59313.1"/>
    <property type="molecule type" value="Genomic_DNA"/>
</dbReference>
<gene>
    <name evidence="1" type="ORF">SDC9_106153</name>
</gene>
<name>A0A645B824_9ZZZZ</name>
<dbReference type="AlphaFoldDB" id="A0A645B824"/>
<comment type="caution">
    <text evidence="1">The sequence shown here is derived from an EMBL/GenBank/DDBJ whole genome shotgun (WGS) entry which is preliminary data.</text>
</comment>